<accession>A0A085WMQ1</accession>
<gene>
    <name evidence="1" type="ORF">DB31_6866</name>
</gene>
<dbReference type="Proteomes" id="UP000028725">
    <property type="component" value="Unassembled WGS sequence"/>
</dbReference>
<dbReference type="EMBL" id="JMCB01000005">
    <property type="protein sequence ID" value="KFE68964.1"/>
    <property type="molecule type" value="Genomic_DNA"/>
</dbReference>
<proteinExistence type="predicted"/>
<reference evidence="1 2" key="1">
    <citation type="submission" date="2014-04" db="EMBL/GenBank/DDBJ databases">
        <title>Genome assembly of Hyalangium minutum DSM 14724.</title>
        <authorList>
            <person name="Sharma G."/>
            <person name="Subramanian S."/>
        </authorList>
    </citation>
    <scope>NUCLEOTIDE SEQUENCE [LARGE SCALE GENOMIC DNA]</scope>
    <source>
        <strain evidence="1 2">DSM 14724</strain>
    </source>
</reference>
<organism evidence="1 2">
    <name type="scientific">Hyalangium minutum</name>
    <dbReference type="NCBI Taxonomy" id="394096"/>
    <lineage>
        <taxon>Bacteria</taxon>
        <taxon>Pseudomonadati</taxon>
        <taxon>Myxococcota</taxon>
        <taxon>Myxococcia</taxon>
        <taxon>Myxococcales</taxon>
        <taxon>Cystobacterineae</taxon>
        <taxon>Archangiaceae</taxon>
        <taxon>Hyalangium</taxon>
    </lineage>
</organism>
<dbReference type="AlphaFoldDB" id="A0A085WMQ1"/>
<evidence type="ECO:0000313" key="2">
    <source>
        <dbReference type="Proteomes" id="UP000028725"/>
    </source>
</evidence>
<name>A0A085WMQ1_9BACT</name>
<protein>
    <submittedName>
        <fullName evidence="1">Uncharacterized protein</fullName>
    </submittedName>
</protein>
<sequence length="196" mass="20915">MVGVALLCSSAVLAEEAGFEVKVGGKTYPMSLEQPLKVTTPKGETVELIVSRKKAISYNKAGLAFQYPSEMKLSEATEAGVTTITLESPASPLAIIQLYPASVEAKDVLEALASGVGEGFTERGGQLKALPAPKRTVSGAERQGKAFDVVLAGEQLKIELFAWKEKGRTRGLMLQHMKTDTELASTQFDVILSSLK</sequence>
<comment type="caution">
    <text evidence="1">The sequence shown here is derived from an EMBL/GenBank/DDBJ whole genome shotgun (WGS) entry which is preliminary data.</text>
</comment>
<keyword evidence="2" id="KW-1185">Reference proteome</keyword>
<evidence type="ECO:0000313" key="1">
    <source>
        <dbReference type="EMBL" id="KFE68964.1"/>
    </source>
</evidence>